<evidence type="ECO:0000256" key="2">
    <source>
        <dbReference type="ARBA" id="ARBA00022982"/>
    </source>
</evidence>
<dbReference type="Pfam" id="PF13365">
    <property type="entry name" value="Trypsin_2"/>
    <property type="match status" value="1"/>
</dbReference>
<comment type="caution">
    <text evidence="7">The sequence shown here is derived from an EMBL/GenBank/DDBJ whole genome shotgun (WGS) entry which is preliminary data.</text>
</comment>
<evidence type="ECO:0000256" key="3">
    <source>
        <dbReference type="ARBA" id="ARBA00023157"/>
    </source>
</evidence>
<reference evidence="7 8" key="1">
    <citation type="submission" date="2019-02" db="EMBL/GenBank/DDBJ databases">
        <title>Deep-cultivation of Planctomycetes and their phenomic and genomic characterization uncovers novel biology.</title>
        <authorList>
            <person name="Wiegand S."/>
            <person name="Jogler M."/>
            <person name="Boedeker C."/>
            <person name="Pinto D."/>
            <person name="Vollmers J."/>
            <person name="Rivas-Marin E."/>
            <person name="Kohn T."/>
            <person name="Peeters S.H."/>
            <person name="Heuer A."/>
            <person name="Rast P."/>
            <person name="Oberbeckmann S."/>
            <person name="Bunk B."/>
            <person name="Jeske O."/>
            <person name="Meyerdierks A."/>
            <person name="Storesund J.E."/>
            <person name="Kallscheuer N."/>
            <person name="Luecker S."/>
            <person name="Lage O.M."/>
            <person name="Pohl T."/>
            <person name="Merkel B.J."/>
            <person name="Hornburger P."/>
            <person name="Mueller R.-W."/>
            <person name="Bruemmer F."/>
            <person name="Labrenz M."/>
            <person name="Spormann A.M."/>
            <person name="Op Den Camp H."/>
            <person name="Overmann J."/>
            <person name="Amann R."/>
            <person name="Jetten M.S.M."/>
            <person name="Mascher T."/>
            <person name="Medema M.H."/>
            <person name="Devos D.P."/>
            <person name="Kaster A.-K."/>
            <person name="Ovreas L."/>
            <person name="Rohde M."/>
            <person name="Galperin M.Y."/>
            <person name="Jogler C."/>
        </authorList>
    </citation>
    <scope>NUCLEOTIDE SEQUENCE [LARGE SCALE GENOMIC DNA]</scope>
    <source>
        <strain evidence="7 8">CA85</strain>
    </source>
</reference>
<dbReference type="CDD" id="cd02947">
    <property type="entry name" value="TRX_family"/>
    <property type="match status" value="1"/>
</dbReference>
<feature type="compositionally biased region" description="Polar residues" evidence="5">
    <location>
        <begin position="148"/>
        <end position="159"/>
    </location>
</feature>
<protein>
    <submittedName>
        <fullName evidence="7">Thioredoxin</fullName>
    </submittedName>
</protein>
<dbReference type="GO" id="GO:0015035">
    <property type="term" value="F:protein-disulfide reductase activity"/>
    <property type="evidence" value="ECO:0007669"/>
    <property type="project" value="TreeGrafter"/>
</dbReference>
<feature type="region of interest" description="Disordered" evidence="5">
    <location>
        <begin position="419"/>
        <end position="447"/>
    </location>
</feature>
<evidence type="ECO:0000313" key="7">
    <source>
        <dbReference type="EMBL" id="TWT67072.1"/>
    </source>
</evidence>
<dbReference type="PROSITE" id="PS51352">
    <property type="entry name" value="THIOREDOXIN_2"/>
    <property type="match status" value="1"/>
</dbReference>
<dbReference type="InterPro" id="IPR013766">
    <property type="entry name" value="Thioredoxin_domain"/>
</dbReference>
<keyword evidence="8" id="KW-1185">Reference proteome</keyword>
<dbReference type="PROSITE" id="PS00194">
    <property type="entry name" value="THIOREDOXIN_1"/>
    <property type="match status" value="1"/>
</dbReference>
<dbReference type="PANTHER" id="PTHR45663">
    <property type="entry name" value="GEO12009P1"/>
    <property type="match status" value="1"/>
</dbReference>
<keyword evidence="3" id="KW-1015">Disulfide bond</keyword>
<dbReference type="PANTHER" id="PTHR45663:SF11">
    <property type="entry name" value="GEO12009P1"/>
    <property type="match status" value="1"/>
</dbReference>
<evidence type="ECO:0000256" key="1">
    <source>
        <dbReference type="ARBA" id="ARBA00022448"/>
    </source>
</evidence>
<dbReference type="AlphaFoldDB" id="A0A5C5Y0A4"/>
<feature type="region of interest" description="Disordered" evidence="5">
    <location>
        <begin position="119"/>
        <end position="182"/>
    </location>
</feature>
<keyword evidence="4" id="KW-0676">Redox-active center</keyword>
<sequence>MLIRSLIQRLLPTRCIAGVCVFLLTICSFAGPVAADSILLEFSSSNCPPCRAMQPIVSELIARGVPVRQVDVQAEPQLVQRYQIRSTPTYVVVQDGREVTRLVGAQTAAQLYTALKQNPGGELVPTRSELAGPTPTIQDPQTRLAPMTSPSRSLAQSSDRSIRSELGPSSQPGSSNAASGDQWQSLASLPSTDAAPPARTASVRSEAMPNATLANAVERAQAATVRLRVHDGRGYGAGTGTIIDVHGEEALVLTCGHLFRDGDGKGKIEVDLFVAGQPRTVIGQLIDYDAGDRDIGLVAIRPDMPVQPVEVVQASDVLKVGQPAFSFGCDRGDPPSRRDTRITGVNKYNQNIGGSNLEISGAPIDGRSGGGLFDERGRLVGVCNAADYKSDIGIYTGPGAIHWQLDRVQLERLYQDAPAESLASNETEPLSPAAATSSSGSLPTNMNQFAGVEATGSAAAAPQGTSDLAAATADTEMIVIIRDRNGNSHEQVLTLHEPDAHLVQQIRQAAHR</sequence>
<feature type="domain" description="Thioredoxin" evidence="6">
    <location>
        <begin position="5"/>
        <end position="120"/>
    </location>
</feature>
<dbReference type="InterPro" id="IPR017937">
    <property type="entry name" value="Thioredoxin_CS"/>
</dbReference>
<dbReference type="RefSeq" id="WP_246112630.1">
    <property type="nucleotide sequence ID" value="NZ_SJPK01000004.1"/>
</dbReference>
<evidence type="ECO:0000313" key="8">
    <source>
        <dbReference type="Proteomes" id="UP000318053"/>
    </source>
</evidence>
<evidence type="ECO:0000256" key="5">
    <source>
        <dbReference type="SAM" id="MobiDB-lite"/>
    </source>
</evidence>
<accession>A0A5C5Y0A4</accession>
<dbReference type="EMBL" id="SJPK01000004">
    <property type="protein sequence ID" value="TWT67072.1"/>
    <property type="molecule type" value="Genomic_DNA"/>
</dbReference>
<dbReference type="InterPro" id="IPR009003">
    <property type="entry name" value="Peptidase_S1_PA"/>
</dbReference>
<dbReference type="SUPFAM" id="SSF52833">
    <property type="entry name" value="Thioredoxin-like"/>
    <property type="match status" value="1"/>
</dbReference>
<dbReference type="SUPFAM" id="SSF50494">
    <property type="entry name" value="Trypsin-like serine proteases"/>
    <property type="match status" value="1"/>
</dbReference>
<dbReference type="Pfam" id="PF00085">
    <property type="entry name" value="Thioredoxin"/>
    <property type="match status" value="1"/>
</dbReference>
<name>A0A5C5Y0A4_9BACT</name>
<dbReference type="InterPro" id="IPR036249">
    <property type="entry name" value="Thioredoxin-like_sf"/>
</dbReference>
<feature type="compositionally biased region" description="Polar residues" evidence="5">
    <location>
        <begin position="167"/>
        <end position="182"/>
    </location>
</feature>
<feature type="region of interest" description="Disordered" evidence="5">
    <location>
        <begin position="187"/>
        <end position="206"/>
    </location>
</feature>
<dbReference type="GO" id="GO:0005737">
    <property type="term" value="C:cytoplasm"/>
    <property type="evidence" value="ECO:0007669"/>
    <property type="project" value="TreeGrafter"/>
</dbReference>
<proteinExistence type="predicted"/>
<organism evidence="7 8">
    <name type="scientific">Allorhodopirellula solitaria</name>
    <dbReference type="NCBI Taxonomy" id="2527987"/>
    <lineage>
        <taxon>Bacteria</taxon>
        <taxon>Pseudomonadati</taxon>
        <taxon>Planctomycetota</taxon>
        <taxon>Planctomycetia</taxon>
        <taxon>Pirellulales</taxon>
        <taxon>Pirellulaceae</taxon>
        <taxon>Allorhodopirellula</taxon>
    </lineage>
</organism>
<dbReference type="Gene3D" id="2.40.10.120">
    <property type="match status" value="1"/>
</dbReference>
<keyword evidence="2" id="KW-0249">Electron transport</keyword>
<dbReference type="Gene3D" id="3.40.30.10">
    <property type="entry name" value="Glutaredoxin"/>
    <property type="match status" value="1"/>
</dbReference>
<keyword evidence="1" id="KW-0813">Transport</keyword>
<gene>
    <name evidence="7" type="primary">trxA_3</name>
    <name evidence="7" type="ORF">CA85_19180</name>
</gene>
<feature type="compositionally biased region" description="Polar residues" evidence="5">
    <location>
        <begin position="422"/>
        <end position="447"/>
    </location>
</feature>
<evidence type="ECO:0000259" key="6">
    <source>
        <dbReference type="PROSITE" id="PS51352"/>
    </source>
</evidence>
<dbReference type="Proteomes" id="UP000318053">
    <property type="component" value="Unassembled WGS sequence"/>
</dbReference>
<evidence type="ECO:0000256" key="4">
    <source>
        <dbReference type="ARBA" id="ARBA00023284"/>
    </source>
</evidence>